<sequence>MARNDDMPIDKEESSGGFERILLILIPAIFTIVLLGALAVFFRSDVRDGVLDFANKIPIVKDWVPDPVLSPEEQKLKEAKEQEESAEATIAELKKQLAEREEEIAQLAEEKEAEASKVQQLESRIETMENQATAVEPVEEDDEYTKQIRELAKLYAGMSPSKAAPIMQNLTLEEMVLMLSEMKSADRSAILQRMDPKVAADATMMLKDAKPSEDLAIAALQSRLDRNESQSTQSTSANLDQSQLNQTFAGMTPANAADLLMQIYKISPGKAITILNSVNDATRSRILDAMSQKDAEVAARVLNRLMGSN</sequence>
<feature type="transmembrane region" description="Helical" evidence="2">
    <location>
        <begin position="21"/>
        <end position="42"/>
    </location>
</feature>
<dbReference type="Proteomes" id="UP000215596">
    <property type="component" value="Unassembled WGS sequence"/>
</dbReference>
<dbReference type="EMBL" id="NPBY01000043">
    <property type="protein sequence ID" value="PAD75980.1"/>
    <property type="molecule type" value="Genomic_DNA"/>
</dbReference>
<keyword evidence="2" id="KW-1133">Transmembrane helix</keyword>
<reference evidence="3 4" key="1">
    <citation type="submission" date="2017-07" db="EMBL/GenBank/DDBJ databases">
        <title>Isolation and whole genome analysis of endospore-forming bacteria from heroin.</title>
        <authorList>
            <person name="Kalinowski J."/>
            <person name="Ahrens B."/>
            <person name="Al-Dilaimi A."/>
            <person name="Winkler A."/>
            <person name="Wibberg D."/>
            <person name="Schleenbecker U."/>
            <person name="Ruckert C."/>
            <person name="Wolfel R."/>
            <person name="Grass G."/>
        </authorList>
    </citation>
    <scope>NUCLEOTIDE SEQUENCE [LARGE SCALE GENOMIC DNA]</scope>
    <source>
        <strain evidence="3 4">7537-G1</strain>
    </source>
</reference>
<dbReference type="InterPro" id="IPR011002">
    <property type="entry name" value="FliG_a-hlx"/>
</dbReference>
<dbReference type="SUPFAM" id="SSF158791">
    <property type="entry name" value="MgtE N-terminal domain-like"/>
    <property type="match status" value="1"/>
</dbReference>
<evidence type="ECO:0000256" key="2">
    <source>
        <dbReference type="SAM" id="Phobius"/>
    </source>
</evidence>
<dbReference type="Gene3D" id="1.10.220.30">
    <property type="match status" value="1"/>
</dbReference>
<accession>A0A268ES97</accession>
<evidence type="ECO:0000313" key="4">
    <source>
        <dbReference type="Proteomes" id="UP000215596"/>
    </source>
</evidence>
<keyword evidence="2" id="KW-0812">Transmembrane</keyword>
<comment type="caution">
    <text evidence="3">The sequence shown here is derived from an EMBL/GenBank/DDBJ whole genome shotgun (WGS) entry which is preliminary data.</text>
</comment>
<feature type="coiled-coil region" evidence="1">
    <location>
        <begin position="69"/>
        <end position="131"/>
    </location>
</feature>
<dbReference type="AlphaFoldDB" id="A0A268ES97"/>
<evidence type="ECO:0000256" key="1">
    <source>
        <dbReference type="SAM" id="Coils"/>
    </source>
</evidence>
<proteinExistence type="predicted"/>
<gene>
    <name evidence="3" type="ORF">CHH67_13630</name>
</gene>
<keyword evidence="1" id="KW-0175">Coiled coil</keyword>
<keyword evidence="2" id="KW-0472">Membrane</keyword>
<organism evidence="3 4">
    <name type="scientific">Paenibacillus campinasensis</name>
    <dbReference type="NCBI Taxonomy" id="66347"/>
    <lineage>
        <taxon>Bacteria</taxon>
        <taxon>Bacillati</taxon>
        <taxon>Bacillota</taxon>
        <taxon>Bacilli</taxon>
        <taxon>Bacillales</taxon>
        <taxon>Paenibacillaceae</taxon>
        <taxon>Paenibacillus</taxon>
    </lineage>
</organism>
<name>A0A268ES97_9BACL</name>
<evidence type="ECO:0000313" key="3">
    <source>
        <dbReference type="EMBL" id="PAD75980.1"/>
    </source>
</evidence>
<protein>
    <submittedName>
        <fullName evidence="3">Kinesin</fullName>
    </submittedName>
</protein>
<dbReference type="RefSeq" id="WP_095265741.1">
    <property type="nucleotide sequence ID" value="NZ_NPBY01000043.1"/>
</dbReference>
<dbReference type="OrthoDB" id="2381574at2"/>
<dbReference type="SUPFAM" id="SSF48029">
    <property type="entry name" value="FliG"/>
    <property type="match status" value="1"/>
</dbReference>